<feature type="domain" description="Major facilitator superfamily (MFS) profile" evidence="7">
    <location>
        <begin position="57"/>
        <end position="507"/>
    </location>
</feature>
<evidence type="ECO:0000313" key="8">
    <source>
        <dbReference type="EMBL" id="KAF6832987.1"/>
    </source>
</evidence>
<dbReference type="PROSITE" id="PS00216">
    <property type="entry name" value="SUGAR_TRANSPORT_1"/>
    <property type="match status" value="1"/>
</dbReference>
<evidence type="ECO:0000256" key="6">
    <source>
        <dbReference type="SAM" id="Phobius"/>
    </source>
</evidence>
<dbReference type="AlphaFoldDB" id="A0A8H6KK35"/>
<dbReference type="InterPro" id="IPR020846">
    <property type="entry name" value="MFS_dom"/>
</dbReference>
<feature type="transmembrane region" description="Helical" evidence="6">
    <location>
        <begin position="239"/>
        <end position="259"/>
    </location>
</feature>
<evidence type="ECO:0000256" key="3">
    <source>
        <dbReference type="ARBA" id="ARBA00022692"/>
    </source>
</evidence>
<feature type="transmembrane region" description="Helical" evidence="6">
    <location>
        <begin position="356"/>
        <end position="377"/>
    </location>
</feature>
<dbReference type="Proteomes" id="UP000639643">
    <property type="component" value="Unassembled WGS sequence"/>
</dbReference>
<dbReference type="InterPro" id="IPR005828">
    <property type="entry name" value="MFS_sugar_transport-like"/>
</dbReference>
<dbReference type="PROSITE" id="PS50850">
    <property type="entry name" value="MFS"/>
    <property type="match status" value="1"/>
</dbReference>
<feature type="transmembrane region" description="Helical" evidence="6">
    <location>
        <begin position="200"/>
        <end position="219"/>
    </location>
</feature>
<feature type="transmembrane region" description="Helical" evidence="6">
    <location>
        <begin position="485"/>
        <end position="503"/>
    </location>
</feature>
<dbReference type="Gene3D" id="1.20.1250.20">
    <property type="entry name" value="MFS general substrate transporter like domains"/>
    <property type="match status" value="1"/>
</dbReference>
<sequence length="545" mass="59576">MASSRPNTGKPANEADYVEDPKASAAVDAALRGQAVTGYESLSVWETAKLFKIATACCFAAAFSAATDGYQIGTSNIPPRMNAGIVANKGFVHQFSTLTDASGKPYLDSPILSAWSSIMSVGQVLGMTTIPFLSSRFGRKPAMYALWLVLASSVAVESAARSWPVWLVGKLLAGAGVGCVQSTLPVYIAEVAPTRIRGGLLMCYSFWWTVGTFCAHVALQSLNKTNPNNYLNPIYTQWAQIGLMLIVFLVLPESPAWCVGRGDEARARKCLAWLYHNVPDFDLERQYGALLATVEHERAVAAEQKRESWHAIFRGTDGLRTLISLWTNLSQQFIGLTLFATFGTYFFQQAGLQDPFLIKAITSSINIATIIVTIFVADRLGRRWIGCGGITACWVSCVVIGIMGVIKKTDATTYVFVLFACFWNIGMTASGAAGWGYIGEISSQRLRPYTAGFGAACTCVVGIVMNVLVPYMVNANKWDWGLKTGWFYAGVGLPFAAGMWLLVPDTAGRSAAELDELFERKVRPWRFHKTRTATQNLVSRQREEQ</sequence>
<feature type="transmembrane region" description="Helical" evidence="6">
    <location>
        <begin position="412"/>
        <end position="438"/>
    </location>
</feature>
<dbReference type="InterPro" id="IPR050360">
    <property type="entry name" value="MFS_Sugar_Transporters"/>
</dbReference>
<dbReference type="PROSITE" id="PS00217">
    <property type="entry name" value="SUGAR_TRANSPORT_2"/>
    <property type="match status" value="1"/>
</dbReference>
<accession>A0A8H6KK35</accession>
<name>A0A8H6KK35_9PEZI</name>
<evidence type="ECO:0000256" key="1">
    <source>
        <dbReference type="ARBA" id="ARBA00004141"/>
    </source>
</evidence>
<feature type="transmembrane region" description="Helical" evidence="6">
    <location>
        <begin position="450"/>
        <end position="473"/>
    </location>
</feature>
<dbReference type="OrthoDB" id="2544694at2759"/>
<protein>
    <submittedName>
        <fullName evidence="8">MFS alpha-glucoside transporter</fullName>
    </submittedName>
</protein>
<dbReference type="InterPro" id="IPR005829">
    <property type="entry name" value="Sugar_transporter_CS"/>
</dbReference>
<reference evidence="8" key="1">
    <citation type="journal article" date="2020" name="Phytopathology">
        <title>Genome Sequence Resources of Colletotrichum truncatum, C. plurivorum, C. musicola, and C. sojae: Four Species Pathogenic to Soybean (Glycine max).</title>
        <authorList>
            <person name="Rogerio F."/>
            <person name="Boufleur T.R."/>
            <person name="Ciampi-Guillardi M."/>
            <person name="Sukno S.A."/>
            <person name="Thon M.R."/>
            <person name="Massola Junior N.S."/>
            <person name="Baroncelli R."/>
        </authorList>
    </citation>
    <scope>NUCLEOTIDE SEQUENCE</scope>
    <source>
        <strain evidence="8">LFN0074</strain>
    </source>
</reference>
<dbReference type="SUPFAM" id="SSF103473">
    <property type="entry name" value="MFS general substrate transporter"/>
    <property type="match status" value="1"/>
</dbReference>
<keyword evidence="5 6" id="KW-0472">Membrane</keyword>
<gene>
    <name evidence="8" type="ORF">CMUS01_06708</name>
</gene>
<evidence type="ECO:0000256" key="4">
    <source>
        <dbReference type="ARBA" id="ARBA00022989"/>
    </source>
</evidence>
<evidence type="ECO:0000256" key="2">
    <source>
        <dbReference type="ARBA" id="ARBA00010992"/>
    </source>
</evidence>
<keyword evidence="3 6" id="KW-0812">Transmembrane</keyword>
<organism evidence="8 9">
    <name type="scientific">Colletotrichum musicola</name>
    <dbReference type="NCBI Taxonomy" id="2175873"/>
    <lineage>
        <taxon>Eukaryota</taxon>
        <taxon>Fungi</taxon>
        <taxon>Dikarya</taxon>
        <taxon>Ascomycota</taxon>
        <taxon>Pezizomycotina</taxon>
        <taxon>Sordariomycetes</taxon>
        <taxon>Hypocreomycetidae</taxon>
        <taxon>Glomerellales</taxon>
        <taxon>Glomerellaceae</taxon>
        <taxon>Colletotrichum</taxon>
        <taxon>Colletotrichum orchidearum species complex</taxon>
    </lineage>
</organism>
<dbReference type="EMBL" id="WIGM01000225">
    <property type="protein sequence ID" value="KAF6832987.1"/>
    <property type="molecule type" value="Genomic_DNA"/>
</dbReference>
<feature type="transmembrane region" description="Helical" evidence="6">
    <location>
        <begin position="333"/>
        <end position="350"/>
    </location>
</feature>
<feature type="transmembrane region" description="Helical" evidence="6">
    <location>
        <begin position="384"/>
        <end position="406"/>
    </location>
</feature>
<dbReference type="GO" id="GO:0016020">
    <property type="term" value="C:membrane"/>
    <property type="evidence" value="ECO:0007669"/>
    <property type="project" value="UniProtKB-SubCell"/>
</dbReference>
<keyword evidence="9" id="KW-1185">Reference proteome</keyword>
<comment type="subcellular location">
    <subcellularLocation>
        <location evidence="1">Membrane</location>
        <topology evidence="1">Multi-pass membrane protein</topology>
    </subcellularLocation>
</comment>
<dbReference type="FunFam" id="1.20.1250.20:FF:000594">
    <property type="entry name" value="MFS alpha-glucoside transporter"/>
    <property type="match status" value="1"/>
</dbReference>
<evidence type="ECO:0000313" key="9">
    <source>
        <dbReference type="Proteomes" id="UP000639643"/>
    </source>
</evidence>
<evidence type="ECO:0000256" key="5">
    <source>
        <dbReference type="ARBA" id="ARBA00023136"/>
    </source>
</evidence>
<dbReference type="InterPro" id="IPR036259">
    <property type="entry name" value="MFS_trans_sf"/>
</dbReference>
<keyword evidence="4 6" id="KW-1133">Transmembrane helix</keyword>
<comment type="similarity">
    <text evidence="2">Belongs to the major facilitator superfamily. Sugar transporter (TC 2.A.1.1) family.</text>
</comment>
<proteinExistence type="inferred from homology"/>
<dbReference type="Pfam" id="PF00083">
    <property type="entry name" value="Sugar_tr"/>
    <property type="match status" value="1"/>
</dbReference>
<comment type="caution">
    <text evidence="8">The sequence shown here is derived from an EMBL/GenBank/DDBJ whole genome shotgun (WGS) entry which is preliminary data.</text>
</comment>
<evidence type="ECO:0000259" key="7">
    <source>
        <dbReference type="PROSITE" id="PS50850"/>
    </source>
</evidence>
<dbReference type="PANTHER" id="PTHR48022:SF10">
    <property type="entry name" value="MAJOR FACILITATOR SUPERFAMILY (MFS) PROFILE DOMAIN-CONTAINING PROTEIN"/>
    <property type="match status" value="1"/>
</dbReference>
<dbReference type="GO" id="GO:0005351">
    <property type="term" value="F:carbohydrate:proton symporter activity"/>
    <property type="evidence" value="ECO:0007669"/>
    <property type="project" value="TreeGrafter"/>
</dbReference>
<dbReference type="PANTHER" id="PTHR48022">
    <property type="entry name" value="PLASTIDIC GLUCOSE TRANSPORTER 4"/>
    <property type="match status" value="1"/>
</dbReference>